<feature type="transmembrane region" description="Helical" evidence="8">
    <location>
        <begin position="246"/>
        <end position="274"/>
    </location>
</feature>
<evidence type="ECO:0000256" key="4">
    <source>
        <dbReference type="ARBA" id="ARBA00022475"/>
    </source>
</evidence>
<evidence type="ECO:0000313" key="9">
    <source>
        <dbReference type="EMBL" id="KST66412.1"/>
    </source>
</evidence>
<feature type="transmembrane region" description="Helical" evidence="8">
    <location>
        <begin position="152"/>
        <end position="174"/>
    </location>
</feature>
<evidence type="ECO:0000256" key="8">
    <source>
        <dbReference type="SAM" id="Phobius"/>
    </source>
</evidence>
<feature type="transmembrane region" description="Helical" evidence="8">
    <location>
        <begin position="33"/>
        <end position="50"/>
    </location>
</feature>
<dbReference type="RefSeq" id="WP_027844418.1">
    <property type="nucleotide sequence ID" value="NZ_LMTZ01000096.1"/>
</dbReference>
<protein>
    <recommendedName>
        <fullName evidence="11">Permease</fullName>
    </recommendedName>
</protein>
<dbReference type="AlphaFoldDB" id="A0A0V7ZPA5"/>
<organism evidence="9 10">
    <name type="scientific">Mastigocoleus testarum BC008</name>
    <dbReference type="NCBI Taxonomy" id="371196"/>
    <lineage>
        <taxon>Bacteria</taxon>
        <taxon>Bacillati</taxon>
        <taxon>Cyanobacteriota</taxon>
        <taxon>Cyanophyceae</taxon>
        <taxon>Nostocales</taxon>
        <taxon>Hapalosiphonaceae</taxon>
        <taxon>Mastigocoleus</taxon>
    </lineage>
</organism>
<keyword evidence="10" id="KW-1185">Reference proteome</keyword>
<keyword evidence="3" id="KW-0813">Transport</keyword>
<dbReference type="GO" id="GO:0055085">
    <property type="term" value="P:transmembrane transport"/>
    <property type="evidence" value="ECO:0007669"/>
    <property type="project" value="TreeGrafter"/>
</dbReference>
<dbReference type="PANTHER" id="PTHR21716">
    <property type="entry name" value="TRANSMEMBRANE PROTEIN"/>
    <property type="match status" value="1"/>
</dbReference>
<dbReference type="PANTHER" id="PTHR21716:SF53">
    <property type="entry name" value="PERMEASE PERM-RELATED"/>
    <property type="match status" value="1"/>
</dbReference>
<evidence type="ECO:0000256" key="3">
    <source>
        <dbReference type="ARBA" id="ARBA00022448"/>
    </source>
</evidence>
<dbReference type="OrthoDB" id="506451at2"/>
<evidence type="ECO:0000256" key="2">
    <source>
        <dbReference type="ARBA" id="ARBA00009773"/>
    </source>
</evidence>
<evidence type="ECO:0000256" key="5">
    <source>
        <dbReference type="ARBA" id="ARBA00022692"/>
    </source>
</evidence>
<feature type="transmembrane region" description="Helical" evidence="8">
    <location>
        <begin position="62"/>
        <end position="83"/>
    </location>
</feature>
<dbReference type="Pfam" id="PF01594">
    <property type="entry name" value="AI-2E_transport"/>
    <property type="match status" value="1"/>
</dbReference>
<proteinExistence type="inferred from homology"/>
<keyword evidence="7 8" id="KW-0472">Membrane</keyword>
<name>A0A0V7ZPA5_9CYAN</name>
<dbReference type="GO" id="GO:0005886">
    <property type="term" value="C:plasma membrane"/>
    <property type="evidence" value="ECO:0007669"/>
    <property type="project" value="UniProtKB-SubCell"/>
</dbReference>
<reference evidence="9 10" key="1">
    <citation type="journal article" date="2015" name="Genome Announc.">
        <title>Draft Genome of the Euendolithic (true boring) Cyanobacterium Mastigocoleus testarum strain BC008.</title>
        <authorList>
            <person name="Guida B.S."/>
            <person name="Garcia-Pichel F."/>
        </authorList>
    </citation>
    <scope>NUCLEOTIDE SEQUENCE [LARGE SCALE GENOMIC DNA]</scope>
    <source>
        <strain evidence="9 10">BC008</strain>
    </source>
</reference>
<sequence length="396" mass="42430">MSQKHNPIPLINIVLVIATFFLVILLWQLRSLLLILMVAIVFASAIAPIVDTAEKRLHLPRWLGVIVVYLGLIAVLIGAGLIIGPSVAVQIQRLANKLPGYLDSLGTLAENFAARIGITEADSIEKFFETQDVQALVNWLFRSTQRVLSRSFGVTFGVLGGVINIFLGLILVLITSGYMVAGSKSLIEGLVSLFPYPWNERLAAQVTPISRRMGGYIQGRVVVSAILGVAITAGLGILGLSEFALALGVIAAFTNLIPFIGPVLGAIPALIVAIPQSGFTFLWVLLLFVVIQNVETYVLDPLLVGSSVRVHPLYQLLGVLGGTQVLGIVGAIVVPPWVAGIAVLLENLYLAPKLEAEAILTTNLNSLNSDREIDSVDIDSVNSTMENCDDKGKIEL</sequence>
<evidence type="ECO:0000256" key="6">
    <source>
        <dbReference type="ARBA" id="ARBA00022989"/>
    </source>
</evidence>
<keyword evidence="4" id="KW-1003">Cell membrane</keyword>
<comment type="similarity">
    <text evidence="2">Belongs to the autoinducer-2 exporter (AI-2E) (TC 2.A.86) family.</text>
</comment>
<evidence type="ECO:0000256" key="7">
    <source>
        <dbReference type="ARBA" id="ARBA00023136"/>
    </source>
</evidence>
<dbReference type="InterPro" id="IPR002549">
    <property type="entry name" value="AI-2E-like"/>
</dbReference>
<dbReference type="EMBL" id="LMTZ01000096">
    <property type="protein sequence ID" value="KST66412.1"/>
    <property type="molecule type" value="Genomic_DNA"/>
</dbReference>
<evidence type="ECO:0000313" key="10">
    <source>
        <dbReference type="Proteomes" id="UP000053372"/>
    </source>
</evidence>
<feature type="transmembrane region" description="Helical" evidence="8">
    <location>
        <begin position="319"/>
        <end position="345"/>
    </location>
</feature>
<keyword evidence="5 8" id="KW-0812">Transmembrane</keyword>
<evidence type="ECO:0008006" key="11">
    <source>
        <dbReference type="Google" id="ProtNLM"/>
    </source>
</evidence>
<gene>
    <name evidence="9" type="ORF">BC008_42525</name>
</gene>
<keyword evidence="6 8" id="KW-1133">Transmembrane helix</keyword>
<accession>A0A0V7ZPA5</accession>
<comment type="caution">
    <text evidence="9">The sequence shown here is derived from an EMBL/GenBank/DDBJ whole genome shotgun (WGS) entry which is preliminary data.</text>
</comment>
<evidence type="ECO:0000256" key="1">
    <source>
        <dbReference type="ARBA" id="ARBA00004651"/>
    </source>
</evidence>
<feature type="transmembrane region" description="Helical" evidence="8">
    <location>
        <begin position="221"/>
        <end position="240"/>
    </location>
</feature>
<feature type="transmembrane region" description="Helical" evidence="8">
    <location>
        <begin position="7"/>
        <end position="27"/>
    </location>
</feature>
<dbReference type="Proteomes" id="UP000053372">
    <property type="component" value="Unassembled WGS sequence"/>
</dbReference>
<comment type="subcellular location">
    <subcellularLocation>
        <location evidence="1">Cell membrane</location>
        <topology evidence="1">Multi-pass membrane protein</topology>
    </subcellularLocation>
</comment>